<evidence type="ECO:0000256" key="1">
    <source>
        <dbReference type="SAM" id="SignalP"/>
    </source>
</evidence>
<dbReference type="EMBL" id="PFFQ01000056">
    <property type="protein sequence ID" value="PIW14709.1"/>
    <property type="molecule type" value="Genomic_DNA"/>
</dbReference>
<organism evidence="2 3">
    <name type="scientific">bacterium (Candidatus Blackallbacteria) CG17_big_fil_post_rev_8_21_14_2_50_48_46</name>
    <dbReference type="NCBI Taxonomy" id="2014261"/>
    <lineage>
        <taxon>Bacteria</taxon>
        <taxon>Candidatus Blackallbacteria</taxon>
    </lineage>
</organism>
<accession>A0A2M7FZV3</accession>
<comment type="caution">
    <text evidence="2">The sequence shown here is derived from an EMBL/GenBank/DDBJ whole genome shotgun (WGS) entry which is preliminary data.</text>
</comment>
<reference evidence="2 3" key="1">
    <citation type="submission" date="2017-09" db="EMBL/GenBank/DDBJ databases">
        <title>Depth-based differentiation of microbial function through sediment-hosted aquifers and enrichment of novel symbionts in the deep terrestrial subsurface.</title>
        <authorList>
            <person name="Probst A.J."/>
            <person name="Ladd B."/>
            <person name="Jarett J.K."/>
            <person name="Geller-Mcgrath D.E."/>
            <person name="Sieber C.M."/>
            <person name="Emerson J.B."/>
            <person name="Anantharaman K."/>
            <person name="Thomas B.C."/>
            <person name="Malmstrom R."/>
            <person name="Stieglmeier M."/>
            <person name="Klingl A."/>
            <person name="Woyke T."/>
            <person name="Ryan C.M."/>
            <person name="Banfield J.F."/>
        </authorList>
    </citation>
    <scope>NUCLEOTIDE SEQUENCE [LARGE SCALE GENOMIC DNA]</scope>
    <source>
        <strain evidence="2">CG17_big_fil_post_rev_8_21_14_2_50_48_46</strain>
    </source>
</reference>
<proteinExistence type="predicted"/>
<gene>
    <name evidence="2" type="ORF">COW36_20090</name>
</gene>
<feature type="chain" id="PRO_5014708253" evidence="1">
    <location>
        <begin position="26"/>
        <end position="159"/>
    </location>
</feature>
<evidence type="ECO:0000313" key="3">
    <source>
        <dbReference type="Proteomes" id="UP000231019"/>
    </source>
</evidence>
<protein>
    <submittedName>
        <fullName evidence="2">Uncharacterized protein</fullName>
    </submittedName>
</protein>
<name>A0A2M7FZV3_9BACT</name>
<sequence length="159" mass="17363">MMKTKPFLSGLLTLASLTLISTAQAAIEKIPADPQAVDVLNQTLTALNNPNEKERIQALEKLLHKSMLGPGGKGLDPSVERFSYKKAVQNAKFYQLPVNIYEVHKGNTSTVGFKQTAETGRRDKYFLNKNEGVAGRPAPVHIFWPANGSAPKVLDFGSL</sequence>
<keyword evidence="1" id="KW-0732">Signal</keyword>
<evidence type="ECO:0000313" key="2">
    <source>
        <dbReference type="EMBL" id="PIW14709.1"/>
    </source>
</evidence>
<dbReference type="AlphaFoldDB" id="A0A2M7FZV3"/>
<dbReference type="Proteomes" id="UP000231019">
    <property type="component" value="Unassembled WGS sequence"/>
</dbReference>
<feature type="signal peptide" evidence="1">
    <location>
        <begin position="1"/>
        <end position="25"/>
    </location>
</feature>